<evidence type="ECO:0000256" key="7">
    <source>
        <dbReference type="ARBA" id="ARBA00022801"/>
    </source>
</evidence>
<evidence type="ECO:0000256" key="6">
    <source>
        <dbReference type="ARBA" id="ARBA00022759"/>
    </source>
</evidence>
<dbReference type="AlphaFoldDB" id="A0A813D7N6"/>
<feature type="domain" description="RNase H type-1" evidence="8">
    <location>
        <begin position="259"/>
        <end position="403"/>
    </location>
</feature>
<keyword evidence="7" id="KW-0378">Hydrolase</keyword>
<dbReference type="PROSITE" id="PS50879">
    <property type="entry name" value="RNASE_H_1"/>
    <property type="match status" value="1"/>
</dbReference>
<reference evidence="9" key="1">
    <citation type="submission" date="2021-02" db="EMBL/GenBank/DDBJ databases">
        <authorList>
            <person name="Dougan E. K."/>
            <person name="Rhodes N."/>
            <person name="Thang M."/>
            <person name="Chan C."/>
        </authorList>
    </citation>
    <scope>NUCLEOTIDE SEQUENCE</scope>
</reference>
<evidence type="ECO:0000256" key="1">
    <source>
        <dbReference type="ARBA" id="ARBA00000077"/>
    </source>
</evidence>
<dbReference type="Gene3D" id="3.30.420.10">
    <property type="entry name" value="Ribonuclease H-like superfamily/Ribonuclease H"/>
    <property type="match status" value="1"/>
</dbReference>
<dbReference type="GO" id="GO:0043137">
    <property type="term" value="P:DNA replication, removal of RNA primer"/>
    <property type="evidence" value="ECO:0007669"/>
    <property type="project" value="TreeGrafter"/>
</dbReference>
<protein>
    <recommendedName>
        <fullName evidence="3">ribonuclease H</fullName>
        <ecNumber evidence="3">3.1.26.4</ecNumber>
    </recommendedName>
</protein>
<dbReference type="SUPFAM" id="SSF53098">
    <property type="entry name" value="Ribonuclease H-like"/>
    <property type="match status" value="1"/>
</dbReference>
<dbReference type="InterPro" id="IPR036397">
    <property type="entry name" value="RNaseH_sf"/>
</dbReference>
<dbReference type="EMBL" id="CAJNNV010000162">
    <property type="protein sequence ID" value="CAE8581674.1"/>
    <property type="molecule type" value="Genomic_DNA"/>
</dbReference>
<evidence type="ECO:0000256" key="2">
    <source>
        <dbReference type="ARBA" id="ARBA00005300"/>
    </source>
</evidence>
<dbReference type="InterPro" id="IPR012337">
    <property type="entry name" value="RNaseH-like_sf"/>
</dbReference>
<dbReference type="OrthoDB" id="407198at2759"/>
<comment type="catalytic activity">
    <reaction evidence="1">
        <text>Endonucleolytic cleavage to 5'-phosphomonoester.</text>
        <dbReference type="EC" id="3.1.26.4"/>
    </reaction>
</comment>
<gene>
    <name evidence="9" type="ORF">PGLA1383_LOCUS689</name>
</gene>
<dbReference type="InterPro" id="IPR050092">
    <property type="entry name" value="RNase_H"/>
</dbReference>
<name>A0A813D7N6_POLGL</name>
<proteinExistence type="inferred from homology"/>
<comment type="similarity">
    <text evidence="2">Belongs to the RNase H family.</text>
</comment>
<dbReference type="PANTHER" id="PTHR10642:SF26">
    <property type="entry name" value="RIBONUCLEASE H1"/>
    <property type="match status" value="1"/>
</dbReference>
<dbReference type="Pfam" id="PF00075">
    <property type="entry name" value="RNase_H"/>
    <property type="match status" value="1"/>
</dbReference>
<evidence type="ECO:0000313" key="9">
    <source>
        <dbReference type="EMBL" id="CAE8581674.1"/>
    </source>
</evidence>
<dbReference type="EC" id="3.1.26.4" evidence="3"/>
<keyword evidence="10" id="KW-1185">Reference proteome</keyword>
<keyword evidence="5" id="KW-0479">Metal-binding</keyword>
<dbReference type="GO" id="GO:0004523">
    <property type="term" value="F:RNA-DNA hybrid ribonuclease activity"/>
    <property type="evidence" value="ECO:0007669"/>
    <property type="project" value="UniProtKB-EC"/>
</dbReference>
<dbReference type="PANTHER" id="PTHR10642">
    <property type="entry name" value="RIBONUCLEASE H1"/>
    <property type="match status" value="1"/>
</dbReference>
<dbReference type="GO" id="GO:0046872">
    <property type="term" value="F:metal ion binding"/>
    <property type="evidence" value="ECO:0007669"/>
    <property type="project" value="UniProtKB-KW"/>
</dbReference>
<evidence type="ECO:0000256" key="4">
    <source>
        <dbReference type="ARBA" id="ARBA00022722"/>
    </source>
</evidence>
<keyword evidence="4" id="KW-0540">Nuclease</keyword>
<dbReference type="GO" id="GO:0003676">
    <property type="term" value="F:nucleic acid binding"/>
    <property type="evidence" value="ECO:0007669"/>
    <property type="project" value="InterPro"/>
</dbReference>
<accession>A0A813D7N6</accession>
<comment type="caution">
    <text evidence="9">The sequence shown here is derived from an EMBL/GenBank/DDBJ whole genome shotgun (WGS) entry which is preliminary data.</text>
</comment>
<dbReference type="CDD" id="cd09280">
    <property type="entry name" value="RNase_HI_eukaryote_like"/>
    <property type="match status" value="1"/>
</dbReference>
<evidence type="ECO:0000259" key="8">
    <source>
        <dbReference type="PROSITE" id="PS50879"/>
    </source>
</evidence>
<evidence type="ECO:0000256" key="5">
    <source>
        <dbReference type="ARBA" id="ARBA00022723"/>
    </source>
</evidence>
<organism evidence="9 10">
    <name type="scientific">Polarella glacialis</name>
    <name type="common">Dinoflagellate</name>
    <dbReference type="NCBI Taxonomy" id="89957"/>
    <lineage>
        <taxon>Eukaryota</taxon>
        <taxon>Sar</taxon>
        <taxon>Alveolata</taxon>
        <taxon>Dinophyceae</taxon>
        <taxon>Suessiales</taxon>
        <taxon>Suessiaceae</taxon>
        <taxon>Polarella</taxon>
    </lineage>
</organism>
<evidence type="ECO:0000313" key="10">
    <source>
        <dbReference type="Proteomes" id="UP000654075"/>
    </source>
</evidence>
<evidence type="ECO:0000256" key="3">
    <source>
        <dbReference type="ARBA" id="ARBA00012180"/>
    </source>
</evidence>
<dbReference type="InterPro" id="IPR002156">
    <property type="entry name" value="RNaseH_domain"/>
</dbReference>
<sequence>MAGHRLDPCQIDTYKCLVALRRVLVANPRFHKAFEDTWVVASRARNVQHGPVGKIFLVTRLLGWRWVGPWRFTTSSNQELDFLCVSEQRWQHEIRDSLRSMLWTAASQRRPDMVGLEAGVDRMASSAVLQSKKSSDNQRGMLRSILAGAIFTEHRRWRAKLTANNECKFCLAGEVENEQHLWWECPAWASVRAGHPKAMLTYSDNWPTCFRWCGIMPENHEGFSELAEWFADPDSAGEAPGRDDVAPEPLSGRSAEVFADGRVVIFTDGACRNNQDPRFRKAEYGAYWADGHALNVSCSLEGWAQTNNRAELQAVIAALEAESRPLEVRSDSKYVIDGCLLHLDTWREAGWRRCTNGDLWRRLNELLRQRPPSSVRLVKVKGHAQQKHVQRGMVAQEILKETRQQMHLPQLVRTCAQRTRTSWLEQDTSWKSLARFSG</sequence>
<dbReference type="Proteomes" id="UP000654075">
    <property type="component" value="Unassembled WGS sequence"/>
</dbReference>
<keyword evidence="6" id="KW-0255">Endonuclease</keyword>